<evidence type="ECO:0000256" key="6">
    <source>
        <dbReference type="ARBA" id="ARBA00022771"/>
    </source>
</evidence>
<keyword evidence="3" id="KW-0808">Transferase</keyword>
<evidence type="ECO:0000256" key="5">
    <source>
        <dbReference type="ARBA" id="ARBA00022737"/>
    </source>
</evidence>
<keyword evidence="4" id="KW-0479">Metal-binding</keyword>
<evidence type="ECO:0000313" key="11">
    <source>
        <dbReference type="EMBL" id="KAF2194557.1"/>
    </source>
</evidence>
<dbReference type="OrthoDB" id="1431934at2759"/>
<evidence type="ECO:0000256" key="2">
    <source>
        <dbReference type="ARBA" id="ARBA00012251"/>
    </source>
</evidence>
<evidence type="ECO:0000256" key="3">
    <source>
        <dbReference type="ARBA" id="ARBA00022679"/>
    </source>
</evidence>
<protein>
    <recommendedName>
        <fullName evidence="2">RBR-type E3 ubiquitin transferase</fullName>
        <ecNumber evidence="2">2.3.2.31</ecNumber>
    </recommendedName>
</protein>
<evidence type="ECO:0000313" key="12">
    <source>
        <dbReference type="Proteomes" id="UP000800200"/>
    </source>
</evidence>
<keyword evidence="12" id="KW-1185">Reference proteome</keyword>
<dbReference type="CDD" id="cd20335">
    <property type="entry name" value="BRcat_RBR"/>
    <property type="match status" value="1"/>
</dbReference>
<evidence type="ECO:0000256" key="1">
    <source>
        <dbReference type="ARBA" id="ARBA00001798"/>
    </source>
</evidence>
<dbReference type="PANTHER" id="PTHR11685">
    <property type="entry name" value="RBR FAMILY RING FINGER AND IBR DOMAIN-CONTAINING"/>
    <property type="match status" value="1"/>
</dbReference>
<dbReference type="InterPro" id="IPR044066">
    <property type="entry name" value="TRIAD_supradom"/>
</dbReference>
<dbReference type="GO" id="GO:0016567">
    <property type="term" value="P:protein ubiquitination"/>
    <property type="evidence" value="ECO:0007669"/>
    <property type="project" value="InterPro"/>
</dbReference>
<reference evidence="11" key="1">
    <citation type="journal article" date="2020" name="Stud. Mycol.">
        <title>101 Dothideomycetes genomes: a test case for predicting lifestyles and emergence of pathogens.</title>
        <authorList>
            <person name="Haridas S."/>
            <person name="Albert R."/>
            <person name="Binder M."/>
            <person name="Bloem J."/>
            <person name="Labutti K."/>
            <person name="Salamov A."/>
            <person name="Andreopoulos B."/>
            <person name="Baker S."/>
            <person name="Barry K."/>
            <person name="Bills G."/>
            <person name="Bluhm B."/>
            <person name="Cannon C."/>
            <person name="Castanera R."/>
            <person name="Culley D."/>
            <person name="Daum C."/>
            <person name="Ezra D."/>
            <person name="Gonzalez J."/>
            <person name="Henrissat B."/>
            <person name="Kuo A."/>
            <person name="Liang C."/>
            <person name="Lipzen A."/>
            <person name="Lutzoni F."/>
            <person name="Magnuson J."/>
            <person name="Mondo S."/>
            <person name="Nolan M."/>
            <person name="Ohm R."/>
            <person name="Pangilinan J."/>
            <person name="Park H.-J."/>
            <person name="Ramirez L."/>
            <person name="Alfaro M."/>
            <person name="Sun H."/>
            <person name="Tritt A."/>
            <person name="Yoshinaga Y."/>
            <person name="Zwiers L.-H."/>
            <person name="Turgeon B."/>
            <person name="Goodwin S."/>
            <person name="Spatafora J."/>
            <person name="Crous P."/>
            <person name="Grigoriev I."/>
        </authorList>
    </citation>
    <scope>NUCLEOTIDE SEQUENCE</scope>
    <source>
        <strain evidence="11">CBS 207.26</strain>
    </source>
</reference>
<dbReference type="EC" id="2.3.2.31" evidence="2"/>
<dbReference type="GO" id="GO:0008270">
    <property type="term" value="F:zinc ion binding"/>
    <property type="evidence" value="ECO:0007669"/>
    <property type="project" value="UniProtKB-KW"/>
</dbReference>
<name>A0A6A6EQT7_9PEZI</name>
<evidence type="ECO:0000256" key="4">
    <source>
        <dbReference type="ARBA" id="ARBA00022723"/>
    </source>
</evidence>
<gene>
    <name evidence="11" type="ORF">K469DRAFT_706026</name>
</gene>
<evidence type="ECO:0000256" key="7">
    <source>
        <dbReference type="ARBA" id="ARBA00022786"/>
    </source>
</evidence>
<feature type="compositionally biased region" description="Polar residues" evidence="9">
    <location>
        <begin position="23"/>
        <end position="36"/>
    </location>
</feature>
<comment type="catalytic activity">
    <reaction evidence="1">
        <text>[E2 ubiquitin-conjugating enzyme]-S-ubiquitinyl-L-cysteine + [acceptor protein]-L-lysine = [E2 ubiquitin-conjugating enzyme]-L-cysteine + [acceptor protein]-N(6)-ubiquitinyl-L-lysine.</text>
        <dbReference type="EC" id="2.3.2.31"/>
    </reaction>
</comment>
<organism evidence="11 12">
    <name type="scientific">Zopfia rhizophila CBS 207.26</name>
    <dbReference type="NCBI Taxonomy" id="1314779"/>
    <lineage>
        <taxon>Eukaryota</taxon>
        <taxon>Fungi</taxon>
        <taxon>Dikarya</taxon>
        <taxon>Ascomycota</taxon>
        <taxon>Pezizomycotina</taxon>
        <taxon>Dothideomycetes</taxon>
        <taxon>Dothideomycetes incertae sedis</taxon>
        <taxon>Zopfiaceae</taxon>
        <taxon>Zopfia</taxon>
    </lineage>
</organism>
<accession>A0A6A6EQT7</accession>
<feature type="domain" description="RING-type" evidence="10">
    <location>
        <begin position="70"/>
        <end position="325"/>
    </location>
</feature>
<dbReference type="GO" id="GO:0061630">
    <property type="term" value="F:ubiquitin protein ligase activity"/>
    <property type="evidence" value="ECO:0007669"/>
    <property type="project" value="UniProtKB-EC"/>
</dbReference>
<keyword evidence="8" id="KW-0862">Zinc</keyword>
<keyword evidence="5" id="KW-0677">Repeat</keyword>
<evidence type="ECO:0000259" key="10">
    <source>
        <dbReference type="PROSITE" id="PS51873"/>
    </source>
</evidence>
<dbReference type="AlphaFoldDB" id="A0A6A6EQT7"/>
<sequence>MRPTIPFRTSTCPKRNIAPRPHPSSSRITKSPQPAKTTLKRKRRPAHLDPWTPRKRTKPASTIPKPAPPTHYTCRICISEKPISQFVQWLPPSFQFKPASLPIPYACMSHLCRNPRRKNDPVCKQCIGSSLSAKLDTLGARKLSHGCLEPKCWTSWEFRHIMTFLPDSCLEKYNMGMLNVYLEAAPTFRCLNSSCGAIGLLDVTAIGYPHISCGTCGIRMCASCNIEWHIDLTCPEYLATNLHKKLSEPEKDTLKMIHKKDGKRCPNCYIVIEKDGGCNSMYCLGCKTYFYWTAAVPAVPRKGTMPPVPLGQVSHGVQGLCEMDGIGGGYGVPVAVAATA</sequence>
<dbReference type="PROSITE" id="PS51873">
    <property type="entry name" value="TRIAD"/>
    <property type="match status" value="1"/>
</dbReference>
<keyword evidence="7" id="KW-0833">Ubl conjugation pathway</keyword>
<feature type="region of interest" description="Disordered" evidence="9">
    <location>
        <begin position="1"/>
        <end position="67"/>
    </location>
</feature>
<evidence type="ECO:0000256" key="8">
    <source>
        <dbReference type="ARBA" id="ARBA00022833"/>
    </source>
</evidence>
<dbReference type="InterPro" id="IPR002867">
    <property type="entry name" value="IBR_dom"/>
</dbReference>
<dbReference type="Pfam" id="PF01485">
    <property type="entry name" value="IBR"/>
    <property type="match status" value="1"/>
</dbReference>
<keyword evidence="6" id="KW-0863">Zinc-finger</keyword>
<proteinExistence type="predicted"/>
<dbReference type="Gene3D" id="1.20.120.1750">
    <property type="match status" value="1"/>
</dbReference>
<dbReference type="InterPro" id="IPR031127">
    <property type="entry name" value="E3_UB_ligase_RBR"/>
</dbReference>
<dbReference type="Proteomes" id="UP000800200">
    <property type="component" value="Unassembled WGS sequence"/>
</dbReference>
<dbReference type="EMBL" id="ML994611">
    <property type="protein sequence ID" value="KAF2194557.1"/>
    <property type="molecule type" value="Genomic_DNA"/>
</dbReference>
<dbReference type="SUPFAM" id="SSF57850">
    <property type="entry name" value="RING/U-box"/>
    <property type="match status" value="2"/>
</dbReference>
<evidence type="ECO:0000256" key="9">
    <source>
        <dbReference type="SAM" id="MobiDB-lite"/>
    </source>
</evidence>